<dbReference type="Proteomes" id="UP001152795">
    <property type="component" value="Unassembled WGS sequence"/>
</dbReference>
<comment type="caution">
    <text evidence="1">The sequence shown here is derived from an EMBL/GenBank/DDBJ whole genome shotgun (WGS) entry which is preliminary data.</text>
</comment>
<evidence type="ECO:0000313" key="1">
    <source>
        <dbReference type="EMBL" id="CAB3988148.1"/>
    </source>
</evidence>
<dbReference type="AlphaFoldDB" id="A0A7D9DPH4"/>
<gene>
    <name evidence="1" type="ORF">PACLA_8A038441</name>
</gene>
<dbReference type="PANTHER" id="PTHR33395:SF22">
    <property type="entry name" value="REVERSE TRANSCRIPTASE DOMAIN-CONTAINING PROTEIN"/>
    <property type="match status" value="1"/>
</dbReference>
<name>A0A7D9DPH4_PARCT</name>
<proteinExistence type="predicted"/>
<organism evidence="1 2">
    <name type="scientific">Paramuricea clavata</name>
    <name type="common">Red gorgonian</name>
    <name type="synonym">Violescent sea-whip</name>
    <dbReference type="NCBI Taxonomy" id="317549"/>
    <lineage>
        <taxon>Eukaryota</taxon>
        <taxon>Metazoa</taxon>
        <taxon>Cnidaria</taxon>
        <taxon>Anthozoa</taxon>
        <taxon>Octocorallia</taxon>
        <taxon>Malacalcyonacea</taxon>
        <taxon>Plexauridae</taxon>
        <taxon>Paramuricea</taxon>
    </lineage>
</organism>
<protein>
    <submittedName>
        <fullName evidence="1">Uncharacterized protein</fullName>
    </submittedName>
</protein>
<accession>A0A7D9DPH4</accession>
<dbReference type="OrthoDB" id="445826at2759"/>
<dbReference type="PANTHER" id="PTHR33395">
    <property type="entry name" value="TRANSCRIPTASE, PUTATIVE-RELATED-RELATED"/>
    <property type="match status" value="1"/>
</dbReference>
<evidence type="ECO:0000313" key="2">
    <source>
        <dbReference type="Proteomes" id="UP001152795"/>
    </source>
</evidence>
<dbReference type="EMBL" id="CACRXK020001286">
    <property type="protein sequence ID" value="CAB3988148.1"/>
    <property type="molecule type" value="Genomic_DNA"/>
</dbReference>
<sequence length="167" mass="19203">MAKGNYCKSLFDEVKCTRSYWSLIKTATEVKKRNICDISKLDGSLTNSDKEKGEVLNEYFADVWERLAQNLLQGNQLNIYPVNKVTPTRAYKFRPRKIEEKNSNVTAVYKNDDEAEKGNYRPISILCIPAKILETCFANAMINHLEVHNLSSNHQWAYKKATQQSCC</sequence>
<keyword evidence="2" id="KW-1185">Reference proteome</keyword>
<reference evidence="1" key="1">
    <citation type="submission" date="2020-04" db="EMBL/GenBank/DDBJ databases">
        <authorList>
            <person name="Alioto T."/>
            <person name="Alioto T."/>
            <person name="Gomez Garrido J."/>
        </authorList>
    </citation>
    <scope>NUCLEOTIDE SEQUENCE</scope>
    <source>
        <strain evidence="1">A484AB</strain>
    </source>
</reference>